<dbReference type="Pfam" id="PF09261">
    <property type="entry name" value="Alpha-mann_mid"/>
    <property type="match status" value="1"/>
</dbReference>
<organism evidence="3 4">
    <name type="scientific">Schistosoma margrebowiei</name>
    <dbReference type="NCBI Taxonomy" id="48269"/>
    <lineage>
        <taxon>Eukaryota</taxon>
        <taxon>Metazoa</taxon>
        <taxon>Spiralia</taxon>
        <taxon>Lophotrochozoa</taxon>
        <taxon>Platyhelminthes</taxon>
        <taxon>Trematoda</taxon>
        <taxon>Digenea</taxon>
        <taxon>Strigeidida</taxon>
        <taxon>Schistosomatoidea</taxon>
        <taxon>Schistosomatidae</taxon>
        <taxon>Schistosoma</taxon>
    </lineage>
</organism>
<dbReference type="InterPro" id="IPR037094">
    <property type="entry name" value="Glyco_hydro_38_cen_sf"/>
</dbReference>
<proteinExistence type="predicted"/>
<feature type="domain" description="Glycoside hydrolase family 38 central" evidence="2">
    <location>
        <begin position="27"/>
        <end position="77"/>
    </location>
</feature>
<evidence type="ECO:0000259" key="2">
    <source>
        <dbReference type="Pfam" id="PF09261"/>
    </source>
</evidence>
<sequence length="77" mass="8903">MSTSFYHALSTARKPTKIHLFANHILTKKYHHDNDENVNHLRQVIGILQHHDAVIGTAKQHVTNDYAWHLYNATKSC</sequence>
<reference evidence="4" key="1">
    <citation type="submission" date="2023-11" db="UniProtKB">
        <authorList>
            <consortium name="WormBaseParasite"/>
        </authorList>
    </citation>
    <scope>IDENTIFICATION</scope>
</reference>
<evidence type="ECO:0000313" key="4">
    <source>
        <dbReference type="WBParaSite" id="SMRG1_20600.1"/>
    </source>
</evidence>
<dbReference type="InterPro" id="IPR015341">
    <property type="entry name" value="Glyco_hydro_38_cen"/>
</dbReference>
<dbReference type="WBParaSite" id="SMRG1_20600.1">
    <property type="protein sequence ID" value="SMRG1_20600.1"/>
    <property type="gene ID" value="SMRG1_20600"/>
</dbReference>
<dbReference type="Proteomes" id="UP000050790">
    <property type="component" value="Unassembled WGS sequence"/>
</dbReference>
<dbReference type="InterPro" id="IPR028995">
    <property type="entry name" value="Glyco_hydro_57/38_cen_sf"/>
</dbReference>
<dbReference type="AlphaFoldDB" id="A0AA84ZCB2"/>
<accession>A0AA84ZCB2</accession>
<protein>
    <recommendedName>
        <fullName evidence="2">Glycoside hydrolase family 38 central domain-containing protein</fullName>
    </recommendedName>
</protein>
<keyword evidence="1" id="KW-0378">Hydrolase</keyword>
<evidence type="ECO:0000313" key="3">
    <source>
        <dbReference type="Proteomes" id="UP000050790"/>
    </source>
</evidence>
<dbReference type="FunFam" id="1.20.1270.50:FF:000003">
    <property type="entry name" value="Alpha-mannosidase"/>
    <property type="match status" value="1"/>
</dbReference>
<dbReference type="GO" id="GO:0006013">
    <property type="term" value="P:mannose metabolic process"/>
    <property type="evidence" value="ECO:0007669"/>
    <property type="project" value="InterPro"/>
</dbReference>
<dbReference type="GO" id="GO:0004559">
    <property type="term" value="F:alpha-mannosidase activity"/>
    <property type="evidence" value="ECO:0007669"/>
    <property type="project" value="InterPro"/>
</dbReference>
<dbReference type="Gene3D" id="1.20.1270.50">
    <property type="entry name" value="Glycoside hydrolase family 38, central domain"/>
    <property type="match status" value="1"/>
</dbReference>
<dbReference type="SUPFAM" id="SSF88688">
    <property type="entry name" value="Families 57/38 glycoside transferase middle domain"/>
    <property type="match status" value="1"/>
</dbReference>
<evidence type="ECO:0000256" key="1">
    <source>
        <dbReference type="ARBA" id="ARBA00022801"/>
    </source>
</evidence>
<name>A0AA84ZCB2_9TREM</name>